<reference evidence="5 6" key="2">
    <citation type="submission" date="2019-04" db="EMBL/GenBank/DDBJ databases">
        <title>The genome sequence of big-headed turtle.</title>
        <authorList>
            <person name="Gong S."/>
        </authorList>
    </citation>
    <scope>NUCLEOTIDE SEQUENCE [LARGE SCALE GENOMIC DNA]</scope>
    <source>
        <strain evidence="5">DO16091913</strain>
        <tissue evidence="5">Muscle</tissue>
    </source>
</reference>
<feature type="domain" description="Mab-21-like HhH/H2TH-like" evidence="4">
    <location>
        <begin position="472"/>
        <end position="571"/>
    </location>
</feature>
<dbReference type="GO" id="GO:0005829">
    <property type="term" value="C:cytosol"/>
    <property type="evidence" value="ECO:0007669"/>
    <property type="project" value="TreeGrafter"/>
</dbReference>
<dbReference type="Pfam" id="PF20266">
    <property type="entry name" value="Mab-21_C"/>
    <property type="match status" value="1"/>
</dbReference>
<name>A0A4D9F9A9_9SAUR</name>
<evidence type="ECO:0000313" key="5">
    <source>
        <dbReference type="EMBL" id="TFK15938.1"/>
    </source>
</evidence>
<dbReference type="Proteomes" id="UP000297703">
    <property type="component" value="Unassembled WGS sequence"/>
</dbReference>
<dbReference type="GO" id="GO:0061501">
    <property type="term" value="F:2',3'-cyclic GMP-AMP synthase activity"/>
    <property type="evidence" value="ECO:0007669"/>
    <property type="project" value="TreeGrafter"/>
</dbReference>
<evidence type="ECO:0000259" key="3">
    <source>
        <dbReference type="Pfam" id="PF03281"/>
    </source>
</evidence>
<evidence type="ECO:0000256" key="2">
    <source>
        <dbReference type="SAM" id="MobiDB-lite"/>
    </source>
</evidence>
<protein>
    <submittedName>
        <fullName evidence="5">Protein jagged-2</fullName>
    </submittedName>
</protein>
<dbReference type="GO" id="GO:0003690">
    <property type="term" value="F:double-stranded DNA binding"/>
    <property type="evidence" value="ECO:0007669"/>
    <property type="project" value="TreeGrafter"/>
</dbReference>
<keyword evidence="6" id="KW-1185">Reference proteome</keyword>
<evidence type="ECO:0000256" key="1">
    <source>
        <dbReference type="ARBA" id="ARBA00008307"/>
    </source>
</evidence>
<dbReference type="GO" id="GO:2000042">
    <property type="term" value="P:negative regulation of double-strand break repair via homologous recombination"/>
    <property type="evidence" value="ECO:0007669"/>
    <property type="project" value="TreeGrafter"/>
</dbReference>
<accession>A0A4D9F9A9</accession>
<gene>
    <name evidence="5" type="ORF">DR999_PMT00342</name>
</gene>
<dbReference type="GO" id="GO:0006974">
    <property type="term" value="P:DNA damage response"/>
    <property type="evidence" value="ECO:0007669"/>
    <property type="project" value="TreeGrafter"/>
</dbReference>
<feature type="compositionally biased region" description="Basic and acidic residues" evidence="2">
    <location>
        <begin position="19"/>
        <end position="32"/>
    </location>
</feature>
<dbReference type="PANTHER" id="PTHR10656">
    <property type="entry name" value="CELL FATE DETERMINING PROTEIN MAB21-RELATED"/>
    <property type="match status" value="1"/>
</dbReference>
<dbReference type="Gene3D" id="1.10.1410.40">
    <property type="match status" value="1"/>
</dbReference>
<comment type="caution">
    <text evidence="5">The sequence shown here is derived from an EMBL/GenBank/DDBJ whole genome shotgun (WGS) entry which is preliminary data.</text>
</comment>
<dbReference type="GO" id="GO:0002230">
    <property type="term" value="P:positive regulation of defense response to virus by host"/>
    <property type="evidence" value="ECO:0007669"/>
    <property type="project" value="TreeGrafter"/>
</dbReference>
<dbReference type="GO" id="GO:0005634">
    <property type="term" value="C:nucleus"/>
    <property type="evidence" value="ECO:0007669"/>
    <property type="project" value="TreeGrafter"/>
</dbReference>
<dbReference type="GO" id="GO:0035861">
    <property type="term" value="C:site of double-strand break"/>
    <property type="evidence" value="ECO:0007669"/>
    <property type="project" value="TreeGrafter"/>
</dbReference>
<sequence>MSKPIPSARTKQGKVPQRRAGESRGRNSKADEGTENPGVMDAQPVSQAAEFAVTTSGRKLRAPEAPSTQDSECSQQPSKTCLQLSTAGSAKPIDESGGATSEVPEKMPTKSRSKQSNRAPECEKERKIPQRTARGGRGKGAHDEEGIEGSEKAALLSPSAPQQLSAHCPHPKQTGATQRRRESAGHLGQLYSRPASADLCESSEMAAAALAMPSQDVVLRIKKRAKALTLKQEAITKAAGIFNGFIDPFIRYLKEHPERPYFKEVTKLTTGSYYEFVKIDHPDEFDVMLALPVRSYMYTEVDDWIGLYYKVTLLRQSRSFPKPFLLEDGNTVSPVKVLEEFRKHVSQFIASSYEVPSPGWKMKLSRKKQNSPAATVVMLDDKGGEVVSIDLVPALEISPPWPDSCRVGQDVEKWLGKKTKLRNNPFYFVAKQPCGHDDKEVWRISLSHIEKEILNNHGNTKTCCESYHTKCCRKTCIRLLKSLFKDLKKDYPRQLSHLCSYYAKTSFLHTLTQWKEDSDWKPSVIACCFLRVLDDFIQHVENTNLPHFFIPNCNLFYSFPPKDLKFLLERLREQKGNGLLAFAAHEE</sequence>
<feature type="domain" description="Mab-21-like nucleotidyltransferase" evidence="3">
    <location>
        <begin position="273"/>
        <end position="456"/>
    </location>
</feature>
<evidence type="ECO:0000259" key="4">
    <source>
        <dbReference type="Pfam" id="PF20266"/>
    </source>
</evidence>
<reference evidence="5 6" key="1">
    <citation type="submission" date="2019-04" db="EMBL/GenBank/DDBJ databases">
        <title>Draft genome of the big-headed turtle Platysternon megacephalum.</title>
        <authorList>
            <person name="Gong S."/>
        </authorList>
    </citation>
    <scope>NUCLEOTIDE SEQUENCE [LARGE SCALE GENOMIC DNA]</scope>
    <source>
        <strain evidence="5">DO16091913</strain>
        <tissue evidence="5">Muscle</tissue>
    </source>
</reference>
<dbReference type="GO" id="GO:0032481">
    <property type="term" value="P:positive regulation of type I interferon production"/>
    <property type="evidence" value="ECO:0007669"/>
    <property type="project" value="TreeGrafter"/>
</dbReference>
<dbReference type="GO" id="GO:0003682">
    <property type="term" value="F:chromatin binding"/>
    <property type="evidence" value="ECO:0007669"/>
    <property type="project" value="TreeGrafter"/>
</dbReference>
<dbReference type="InterPro" id="IPR046906">
    <property type="entry name" value="Mab-21_HhH/H2TH-like"/>
</dbReference>
<dbReference type="GO" id="GO:0002218">
    <property type="term" value="P:activation of innate immune response"/>
    <property type="evidence" value="ECO:0007669"/>
    <property type="project" value="TreeGrafter"/>
</dbReference>
<proteinExistence type="inferred from homology"/>
<comment type="similarity">
    <text evidence="1">Belongs to the mab-21 family.</text>
</comment>
<dbReference type="PANTHER" id="PTHR10656:SF35">
    <property type="entry name" value="CYCLIC GMP-AMP SYNTHASE"/>
    <property type="match status" value="1"/>
</dbReference>
<feature type="compositionally biased region" description="Polar residues" evidence="2">
    <location>
        <begin position="66"/>
        <end position="88"/>
    </location>
</feature>
<dbReference type="Pfam" id="PF03281">
    <property type="entry name" value="Mab-21"/>
    <property type="match status" value="1"/>
</dbReference>
<dbReference type="STRING" id="55544.A0A4D9F9A9"/>
<dbReference type="GO" id="GO:0038001">
    <property type="term" value="P:paracrine signaling"/>
    <property type="evidence" value="ECO:0007669"/>
    <property type="project" value="TreeGrafter"/>
</dbReference>
<dbReference type="InterPro" id="IPR024810">
    <property type="entry name" value="MAB21L/cGLR"/>
</dbReference>
<dbReference type="Gene3D" id="3.30.460.90">
    <property type="match status" value="1"/>
</dbReference>
<dbReference type="GO" id="GO:0071360">
    <property type="term" value="P:cellular response to exogenous dsRNA"/>
    <property type="evidence" value="ECO:0007669"/>
    <property type="project" value="TreeGrafter"/>
</dbReference>
<dbReference type="AlphaFoldDB" id="A0A4D9F9A9"/>
<evidence type="ECO:0000313" key="6">
    <source>
        <dbReference type="Proteomes" id="UP000297703"/>
    </source>
</evidence>
<dbReference type="OrthoDB" id="9416511at2759"/>
<organism evidence="5 6">
    <name type="scientific">Platysternon megacephalum</name>
    <name type="common">big-headed turtle</name>
    <dbReference type="NCBI Taxonomy" id="55544"/>
    <lineage>
        <taxon>Eukaryota</taxon>
        <taxon>Metazoa</taxon>
        <taxon>Chordata</taxon>
        <taxon>Craniata</taxon>
        <taxon>Vertebrata</taxon>
        <taxon>Euteleostomi</taxon>
        <taxon>Archelosauria</taxon>
        <taxon>Testudinata</taxon>
        <taxon>Testudines</taxon>
        <taxon>Cryptodira</taxon>
        <taxon>Durocryptodira</taxon>
        <taxon>Testudinoidea</taxon>
        <taxon>Platysternidae</taxon>
        <taxon>Platysternon</taxon>
    </lineage>
</organism>
<dbReference type="EMBL" id="QXTE01000002">
    <property type="protein sequence ID" value="TFK15938.1"/>
    <property type="molecule type" value="Genomic_DNA"/>
</dbReference>
<feature type="region of interest" description="Disordered" evidence="2">
    <location>
        <begin position="1"/>
        <end position="185"/>
    </location>
</feature>
<dbReference type="FunFam" id="1.10.1410.40:FF:000007">
    <property type="entry name" value="Cyclic GMP-AMP synthase"/>
    <property type="match status" value="1"/>
</dbReference>
<dbReference type="InterPro" id="IPR046903">
    <property type="entry name" value="Mab-21-like_nuc_Trfase"/>
</dbReference>
<dbReference type="SMART" id="SM01265">
    <property type="entry name" value="Mab-21"/>
    <property type="match status" value="1"/>
</dbReference>